<reference evidence="2" key="1">
    <citation type="submission" date="2018-04" db="EMBL/GenBank/DDBJ databases">
        <title>Whole genome sequencing of Hypsizygus marmoreus.</title>
        <authorList>
            <person name="Choi I.-G."/>
            <person name="Min B."/>
            <person name="Kim J.-G."/>
            <person name="Kim S."/>
            <person name="Oh Y.-L."/>
            <person name="Kong W.-S."/>
            <person name="Park H."/>
            <person name="Jeong J."/>
            <person name="Song E.-S."/>
        </authorList>
    </citation>
    <scope>NUCLEOTIDE SEQUENCE [LARGE SCALE GENOMIC DNA]</scope>
    <source>
        <strain evidence="2">51987-8</strain>
    </source>
</reference>
<dbReference type="InterPro" id="IPR036465">
    <property type="entry name" value="vWFA_dom_sf"/>
</dbReference>
<dbReference type="GO" id="GO:0004674">
    <property type="term" value="F:protein serine/threonine kinase activity"/>
    <property type="evidence" value="ECO:0007669"/>
    <property type="project" value="TreeGrafter"/>
</dbReference>
<name>A0A369JTW0_HYPMA</name>
<organism evidence="2 3">
    <name type="scientific">Hypsizygus marmoreus</name>
    <name type="common">White beech mushroom</name>
    <name type="synonym">Agaricus marmoreus</name>
    <dbReference type="NCBI Taxonomy" id="39966"/>
    <lineage>
        <taxon>Eukaryota</taxon>
        <taxon>Fungi</taxon>
        <taxon>Dikarya</taxon>
        <taxon>Basidiomycota</taxon>
        <taxon>Agaricomycotina</taxon>
        <taxon>Agaricomycetes</taxon>
        <taxon>Agaricomycetidae</taxon>
        <taxon>Agaricales</taxon>
        <taxon>Tricholomatineae</taxon>
        <taxon>Lyophyllaceae</taxon>
        <taxon>Hypsizygus</taxon>
    </lineage>
</organism>
<dbReference type="OrthoDB" id="301415at2759"/>
<dbReference type="AlphaFoldDB" id="A0A369JTW0"/>
<proteinExistence type="predicted"/>
<sequence length="280" mass="29394">MFRQSKPTSTGNLDVVFLHDATKGQQAFINGTHAKLASIASTLTATGNVAPDSLRVGLIAFRDHPPQEATFVTQVFPLTSDISSVEAKLGALVSTGGGDEPDAQSDALAAALTLEWRDDATKVAILFTDSPPHGIGEPGDEFPDGCPSKAEPLLIAKEMAKEGIILYVVASEPILSEQYERAHDFYVALANLTGGKLVPLANALTIPEVIIGCISEAVAHGALGAAGILGGSFVIGGFYEPSEQGLKNVGIWSKADKLAEARDLIQPVQGHRVVEKFRVA</sequence>
<feature type="domain" description="VWFA" evidence="1">
    <location>
        <begin position="14"/>
        <end position="170"/>
    </location>
</feature>
<keyword evidence="3" id="KW-1185">Reference proteome</keyword>
<evidence type="ECO:0000259" key="1">
    <source>
        <dbReference type="PROSITE" id="PS50234"/>
    </source>
</evidence>
<dbReference type="Pfam" id="PF00092">
    <property type="entry name" value="VWA"/>
    <property type="match status" value="1"/>
</dbReference>
<dbReference type="InParanoid" id="A0A369JTW0"/>
<dbReference type="InterPro" id="IPR002035">
    <property type="entry name" value="VWF_A"/>
</dbReference>
<dbReference type="GO" id="GO:0005737">
    <property type="term" value="C:cytoplasm"/>
    <property type="evidence" value="ECO:0007669"/>
    <property type="project" value="TreeGrafter"/>
</dbReference>
<dbReference type="PANTHER" id="PTHR47763:SF1">
    <property type="entry name" value="DUF659 DOMAIN-CONTAINING PROTEIN"/>
    <property type="match status" value="1"/>
</dbReference>
<dbReference type="PROSITE" id="PS50234">
    <property type="entry name" value="VWFA"/>
    <property type="match status" value="1"/>
</dbReference>
<evidence type="ECO:0000313" key="3">
    <source>
        <dbReference type="Proteomes" id="UP000076154"/>
    </source>
</evidence>
<dbReference type="SUPFAM" id="SSF53300">
    <property type="entry name" value="vWA-like"/>
    <property type="match status" value="1"/>
</dbReference>
<dbReference type="InterPro" id="IPR052969">
    <property type="entry name" value="Thr-specific_kinase-like"/>
</dbReference>
<dbReference type="PANTHER" id="PTHR47763">
    <property type="entry name" value="ALPHA-PROTEIN KINASE VWKA"/>
    <property type="match status" value="1"/>
</dbReference>
<dbReference type="Proteomes" id="UP000076154">
    <property type="component" value="Unassembled WGS sequence"/>
</dbReference>
<accession>A0A369JTW0</accession>
<comment type="caution">
    <text evidence="2">The sequence shown here is derived from an EMBL/GenBank/DDBJ whole genome shotgun (WGS) entry which is preliminary data.</text>
</comment>
<protein>
    <recommendedName>
        <fullName evidence="1">VWFA domain-containing protein</fullName>
    </recommendedName>
</protein>
<evidence type="ECO:0000313" key="2">
    <source>
        <dbReference type="EMBL" id="RDB22186.1"/>
    </source>
</evidence>
<gene>
    <name evidence="2" type="ORF">Hypma_010637</name>
</gene>
<dbReference type="EMBL" id="LUEZ02000052">
    <property type="protein sequence ID" value="RDB22186.1"/>
    <property type="molecule type" value="Genomic_DNA"/>
</dbReference>
<dbReference type="Gene3D" id="3.40.50.410">
    <property type="entry name" value="von Willebrand factor, type A domain"/>
    <property type="match status" value="1"/>
</dbReference>